<reference evidence="2 3" key="1">
    <citation type="journal article" date="2019" name="Appl. Microbiol. Biotechnol.">
        <title>Genome sequence of Isaria javanica and comparative genome analysis insights into family S53 peptidase evolution in fungal entomopathogens.</title>
        <authorList>
            <person name="Lin R."/>
            <person name="Zhang X."/>
            <person name="Xin B."/>
            <person name="Zou M."/>
            <person name="Gao Y."/>
            <person name="Qin F."/>
            <person name="Hu Q."/>
            <person name="Xie B."/>
            <person name="Cheng X."/>
        </authorList>
    </citation>
    <scope>NUCLEOTIDE SEQUENCE [LARGE SCALE GENOMIC DNA]</scope>
    <source>
        <strain evidence="2 3">IJ1G</strain>
    </source>
</reference>
<gene>
    <name evidence="2" type="ORF">IF1G_03814</name>
</gene>
<evidence type="ECO:0000256" key="1">
    <source>
        <dbReference type="SAM" id="MobiDB-lite"/>
    </source>
</evidence>
<feature type="compositionally biased region" description="Pro residues" evidence="1">
    <location>
        <begin position="52"/>
        <end position="63"/>
    </location>
</feature>
<accession>A0A545V8L3</accession>
<dbReference type="EMBL" id="SPUK01000004">
    <property type="protein sequence ID" value="TQV98071.1"/>
    <property type="molecule type" value="Genomic_DNA"/>
</dbReference>
<evidence type="ECO:0000313" key="3">
    <source>
        <dbReference type="Proteomes" id="UP000315783"/>
    </source>
</evidence>
<comment type="caution">
    <text evidence="2">The sequence shown here is derived from an EMBL/GenBank/DDBJ whole genome shotgun (WGS) entry which is preliminary data.</text>
</comment>
<proteinExistence type="predicted"/>
<dbReference type="AlphaFoldDB" id="A0A545V8L3"/>
<organism evidence="2 3">
    <name type="scientific">Cordyceps javanica</name>
    <dbReference type="NCBI Taxonomy" id="43265"/>
    <lineage>
        <taxon>Eukaryota</taxon>
        <taxon>Fungi</taxon>
        <taxon>Dikarya</taxon>
        <taxon>Ascomycota</taxon>
        <taxon>Pezizomycotina</taxon>
        <taxon>Sordariomycetes</taxon>
        <taxon>Hypocreomycetidae</taxon>
        <taxon>Hypocreales</taxon>
        <taxon>Cordycipitaceae</taxon>
        <taxon>Cordyceps</taxon>
    </lineage>
</organism>
<evidence type="ECO:0000313" key="2">
    <source>
        <dbReference type="EMBL" id="TQV98071.1"/>
    </source>
</evidence>
<name>A0A545V8L3_9HYPO</name>
<feature type="compositionally biased region" description="Low complexity" evidence="1">
    <location>
        <begin position="20"/>
        <end position="51"/>
    </location>
</feature>
<sequence length="244" mass="26440">MLLQAARPISFGAVPSRQDASSPYHAAPSPAMSNGSSNSHRSPSASSDTTSMPPPPPPPPSLPLLPRVDAATAAAAGLRRPSPPNVRQLVDTLTHHRVNTITELCRIERAAASCTSPDDARAFQGPMTQAWVHYVTSHQLLGELRGLTRGYPASAELVAEAHRRVRADPRSNRSWNLAWLCLTRIRDDGLIATYAVLEASKPGMWGGLVPSDDDILELSTCFSREWTLAVTVMLKHWPAAPAWY</sequence>
<protein>
    <submittedName>
        <fullName evidence="2">Uncharacterized protein</fullName>
    </submittedName>
</protein>
<dbReference type="OrthoDB" id="4932428at2759"/>
<keyword evidence="3" id="KW-1185">Reference proteome</keyword>
<feature type="region of interest" description="Disordered" evidence="1">
    <location>
        <begin position="1"/>
        <end position="65"/>
    </location>
</feature>
<dbReference type="Proteomes" id="UP000315783">
    <property type="component" value="Unassembled WGS sequence"/>
</dbReference>